<evidence type="ECO:0000259" key="4">
    <source>
        <dbReference type="PROSITE" id="PS50931"/>
    </source>
</evidence>
<dbReference type="KEGG" id="mdb:OVN18_03595"/>
<proteinExistence type="inferred from homology"/>
<keyword evidence="2" id="KW-0805">Transcription regulation</keyword>
<dbReference type="InterPro" id="IPR000847">
    <property type="entry name" value="LysR_HTH_N"/>
</dbReference>
<dbReference type="GO" id="GO:0000976">
    <property type="term" value="F:transcription cis-regulatory region binding"/>
    <property type="evidence" value="ECO:0007669"/>
    <property type="project" value="TreeGrafter"/>
</dbReference>
<sequence length="146" mass="15340">MDVLAAARAFVSVSARGGFTDGAAALRIPQSVASRRIAALERQVGSPLFDRSRRGAALTPAGEGLLPVARRLVELGDEFLLVAEQGRRRTVRIAVPRTSIPALARIAAAGLQHDLTLECVEGDVPQRGRMLGDRVVAVAVLPARGG</sequence>
<keyword evidence="3" id="KW-0804">Transcription</keyword>
<dbReference type="Proteomes" id="UP001164706">
    <property type="component" value="Chromosome"/>
</dbReference>
<accession>A0A9E8MM89</accession>
<dbReference type="AlphaFoldDB" id="A0A9E8MM89"/>
<dbReference type="Pfam" id="PF00126">
    <property type="entry name" value="HTH_1"/>
    <property type="match status" value="1"/>
</dbReference>
<evidence type="ECO:0000256" key="2">
    <source>
        <dbReference type="ARBA" id="ARBA00023015"/>
    </source>
</evidence>
<feature type="domain" description="HTH lysR-type" evidence="4">
    <location>
        <begin position="1"/>
        <end position="59"/>
    </location>
</feature>
<keyword evidence="6" id="KW-1185">Reference proteome</keyword>
<comment type="similarity">
    <text evidence="1">Belongs to the LysR transcriptional regulatory family.</text>
</comment>
<dbReference type="PRINTS" id="PR00039">
    <property type="entry name" value="HTHLYSR"/>
</dbReference>
<reference evidence="5" key="1">
    <citation type="submission" date="2022-11" db="EMBL/GenBank/DDBJ databases">
        <title>Description of Microcella daejonensis nov. sp, isolated from riverside soil.</title>
        <authorList>
            <person name="Molina K.M."/>
            <person name="Kim S.B."/>
        </authorList>
    </citation>
    <scope>NUCLEOTIDE SEQUENCE</scope>
    <source>
        <strain evidence="5">MMS21-STM12</strain>
    </source>
</reference>
<dbReference type="Gene3D" id="1.10.10.10">
    <property type="entry name" value="Winged helix-like DNA-binding domain superfamily/Winged helix DNA-binding domain"/>
    <property type="match status" value="1"/>
</dbReference>
<evidence type="ECO:0000256" key="1">
    <source>
        <dbReference type="ARBA" id="ARBA00009437"/>
    </source>
</evidence>
<dbReference type="EMBL" id="CP113089">
    <property type="protein sequence ID" value="WAB82106.1"/>
    <property type="molecule type" value="Genomic_DNA"/>
</dbReference>
<dbReference type="InterPro" id="IPR036388">
    <property type="entry name" value="WH-like_DNA-bd_sf"/>
</dbReference>
<dbReference type="RefSeq" id="WP_267781980.1">
    <property type="nucleotide sequence ID" value="NZ_CP113089.1"/>
</dbReference>
<dbReference type="PANTHER" id="PTHR30126:SF39">
    <property type="entry name" value="HTH-TYPE TRANSCRIPTIONAL REGULATOR CYSL"/>
    <property type="match status" value="1"/>
</dbReference>
<gene>
    <name evidence="5" type="ORF">OVN18_03595</name>
</gene>
<organism evidence="5 6">
    <name type="scientific">Microcella daejeonensis</name>
    <dbReference type="NCBI Taxonomy" id="2994971"/>
    <lineage>
        <taxon>Bacteria</taxon>
        <taxon>Bacillati</taxon>
        <taxon>Actinomycetota</taxon>
        <taxon>Actinomycetes</taxon>
        <taxon>Micrococcales</taxon>
        <taxon>Microbacteriaceae</taxon>
        <taxon>Microcella</taxon>
    </lineage>
</organism>
<dbReference type="InterPro" id="IPR036390">
    <property type="entry name" value="WH_DNA-bd_sf"/>
</dbReference>
<dbReference type="SUPFAM" id="SSF46785">
    <property type="entry name" value="Winged helix' DNA-binding domain"/>
    <property type="match status" value="1"/>
</dbReference>
<protein>
    <submittedName>
        <fullName evidence="5">LysR family transcriptional regulator</fullName>
    </submittedName>
</protein>
<evidence type="ECO:0000256" key="3">
    <source>
        <dbReference type="ARBA" id="ARBA00023163"/>
    </source>
</evidence>
<evidence type="ECO:0000313" key="6">
    <source>
        <dbReference type="Proteomes" id="UP001164706"/>
    </source>
</evidence>
<evidence type="ECO:0000313" key="5">
    <source>
        <dbReference type="EMBL" id="WAB82106.1"/>
    </source>
</evidence>
<dbReference type="PROSITE" id="PS50931">
    <property type="entry name" value="HTH_LYSR"/>
    <property type="match status" value="1"/>
</dbReference>
<dbReference type="PANTHER" id="PTHR30126">
    <property type="entry name" value="HTH-TYPE TRANSCRIPTIONAL REGULATOR"/>
    <property type="match status" value="1"/>
</dbReference>
<name>A0A9E8MM89_9MICO</name>
<dbReference type="GO" id="GO:0003700">
    <property type="term" value="F:DNA-binding transcription factor activity"/>
    <property type="evidence" value="ECO:0007669"/>
    <property type="project" value="InterPro"/>
</dbReference>